<dbReference type="GO" id="GO:0016020">
    <property type="term" value="C:membrane"/>
    <property type="evidence" value="ECO:0007669"/>
    <property type="project" value="TreeGrafter"/>
</dbReference>
<dbReference type="PANTHER" id="PTHR44196:SF1">
    <property type="entry name" value="DEHYDROGENASE_REDUCTASE SDR FAMILY MEMBER 7B"/>
    <property type="match status" value="1"/>
</dbReference>
<organism evidence="4 5">
    <name type="scientific">Sorangium cellulosum</name>
    <name type="common">Polyangium cellulosum</name>
    <dbReference type="NCBI Taxonomy" id="56"/>
    <lineage>
        <taxon>Bacteria</taxon>
        <taxon>Pseudomonadati</taxon>
        <taxon>Myxococcota</taxon>
        <taxon>Polyangia</taxon>
        <taxon>Polyangiales</taxon>
        <taxon>Polyangiaceae</taxon>
        <taxon>Sorangium</taxon>
    </lineage>
</organism>
<dbReference type="InterPro" id="IPR002347">
    <property type="entry name" value="SDR_fam"/>
</dbReference>
<dbReference type="EMBL" id="CP012673">
    <property type="protein sequence ID" value="AUX40796.1"/>
    <property type="molecule type" value="Genomic_DNA"/>
</dbReference>
<dbReference type="GO" id="GO:0016491">
    <property type="term" value="F:oxidoreductase activity"/>
    <property type="evidence" value="ECO:0007669"/>
    <property type="project" value="UniProtKB-KW"/>
</dbReference>
<dbReference type="InterPro" id="IPR020904">
    <property type="entry name" value="Sc_DH/Rdtase_CS"/>
</dbReference>
<keyword evidence="2" id="KW-0560">Oxidoreductase</keyword>
<protein>
    <submittedName>
        <fullName evidence="4">Short-chain dehydrogenase</fullName>
    </submittedName>
</protein>
<evidence type="ECO:0000259" key="3">
    <source>
        <dbReference type="SMART" id="SM00822"/>
    </source>
</evidence>
<proteinExistence type="inferred from homology"/>
<feature type="domain" description="Ketoreductase" evidence="3">
    <location>
        <begin position="29"/>
        <end position="225"/>
    </location>
</feature>
<dbReference type="Proteomes" id="UP000238348">
    <property type="component" value="Chromosome"/>
</dbReference>
<evidence type="ECO:0000313" key="4">
    <source>
        <dbReference type="EMBL" id="AUX40796.1"/>
    </source>
</evidence>
<dbReference type="PRINTS" id="PR00081">
    <property type="entry name" value="GDHRDH"/>
</dbReference>
<name>A0A2L0ENC9_SORCE</name>
<dbReference type="PROSITE" id="PS00061">
    <property type="entry name" value="ADH_SHORT"/>
    <property type="match status" value="1"/>
</dbReference>
<dbReference type="AlphaFoldDB" id="A0A2L0ENC9"/>
<accession>A0A2L0ENC9</accession>
<dbReference type="InterPro" id="IPR036291">
    <property type="entry name" value="NAD(P)-bd_dom_sf"/>
</dbReference>
<evidence type="ECO:0000256" key="1">
    <source>
        <dbReference type="ARBA" id="ARBA00006484"/>
    </source>
</evidence>
<dbReference type="Pfam" id="PF00106">
    <property type="entry name" value="adh_short"/>
    <property type="match status" value="1"/>
</dbReference>
<dbReference type="OrthoDB" id="9790266at2"/>
<sequence>MSERPRARQGPSPRDRGMRGVMASRLAGQVVLITGASSGIGEALAREVARRGGRPVLAARRTERLETLAREIREAGGEALTARCDVTRDGDVERAVEEARGAFGRLDIAIANAGFGVAGRIEDLSLDDIRRQFETNVFGALRTVQAALPEIKRARGGLALIGSASGYLAAPAMGAYSMSKFAVRALAETLRAELHAEGVAVTHIAPGFVTSEIRQLDNAGALREGAVDPVPSWLVMPTPKAARQIMDAIVARRAEAIITGHAKLLVSLTRLAPGLVSAAAPRLSRKVKRRDG</sequence>
<dbReference type="Gene3D" id="3.40.50.720">
    <property type="entry name" value="NAD(P)-binding Rossmann-like Domain"/>
    <property type="match status" value="1"/>
</dbReference>
<dbReference type="SUPFAM" id="SSF51735">
    <property type="entry name" value="NAD(P)-binding Rossmann-fold domains"/>
    <property type="match status" value="1"/>
</dbReference>
<evidence type="ECO:0000256" key="2">
    <source>
        <dbReference type="ARBA" id="ARBA00023002"/>
    </source>
</evidence>
<comment type="similarity">
    <text evidence="1">Belongs to the short-chain dehydrogenases/reductases (SDR) family.</text>
</comment>
<reference evidence="4 5" key="1">
    <citation type="submission" date="2015-09" db="EMBL/GenBank/DDBJ databases">
        <title>Sorangium comparison.</title>
        <authorList>
            <person name="Zaburannyi N."/>
            <person name="Bunk B."/>
            <person name="Overmann J."/>
            <person name="Mueller R."/>
        </authorList>
    </citation>
    <scope>NUCLEOTIDE SEQUENCE [LARGE SCALE GENOMIC DNA]</scope>
    <source>
        <strain evidence="4 5">So ce26</strain>
    </source>
</reference>
<evidence type="ECO:0000313" key="5">
    <source>
        <dbReference type="Proteomes" id="UP000238348"/>
    </source>
</evidence>
<dbReference type="PANTHER" id="PTHR44196">
    <property type="entry name" value="DEHYDROGENASE/REDUCTASE SDR FAMILY MEMBER 7B"/>
    <property type="match status" value="1"/>
</dbReference>
<dbReference type="InterPro" id="IPR057326">
    <property type="entry name" value="KR_dom"/>
</dbReference>
<gene>
    <name evidence="4" type="ORF">SOCE26_021970</name>
</gene>
<dbReference type="SMART" id="SM00822">
    <property type="entry name" value="PKS_KR"/>
    <property type="match status" value="1"/>
</dbReference>